<accession>A0ABU6WLU3</accession>
<gene>
    <name evidence="2" type="ORF">PIB30_062381</name>
</gene>
<evidence type="ECO:0000313" key="3">
    <source>
        <dbReference type="Proteomes" id="UP001341840"/>
    </source>
</evidence>
<dbReference type="EMBL" id="JASCZI010181821">
    <property type="protein sequence ID" value="MED6185980.1"/>
    <property type="molecule type" value="Genomic_DNA"/>
</dbReference>
<protein>
    <submittedName>
        <fullName evidence="2">Uncharacterized protein</fullName>
    </submittedName>
</protein>
<comment type="caution">
    <text evidence="2">The sequence shown here is derived from an EMBL/GenBank/DDBJ whole genome shotgun (WGS) entry which is preliminary data.</text>
</comment>
<evidence type="ECO:0000256" key="1">
    <source>
        <dbReference type="SAM" id="MobiDB-lite"/>
    </source>
</evidence>
<evidence type="ECO:0000313" key="2">
    <source>
        <dbReference type="EMBL" id="MED6185980.1"/>
    </source>
</evidence>
<feature type="region of interest" description="Disordered" evidence="1">
    <location>
        <begin position="1"/>
        <end position="32"/>
    </location>
</feature>
<dbReference type="Proteomes" id="UP001341840">
    <property type="component" value="Unassembled WGS sequence"/>
</dbReference>
<feature type="compositionally biased region" description="Low complexity" evidence="1">
    <location>
        <begin position="17"/>
        <end position="30"/>
    </location>
</feature>
<feature type="compositionally biased region" description="Polar residues" evidence="1">
    <location>
        <begin position="1"/>
        <end position="16"/>
    </location>
</feature>
<organism evidence="2 3">
    <name type="scientific">Stylosanthes scabra</name>
    <dbReference type="NCBI Taxonomy" id="79078"/>
    <lineage>
        <taxon>Eukaryota</taxon>
        <taxon>Viridiplantae</taxon>
        <taxon>Streptophyta</taxon>
        <taxon>Embryophyta</taxon>
        <taxon>Tracheophyta</taxon>
        <taxon>Spermatophyta</taxon>
        <taxon>Magnoliopsida</taxon>
        <taxon>eudicotyledons</taxon>
        <taxon>Gunneridae</taxon>
        <taxon>Pentapetalae</taxon>
        <taxon>rosids</taxon>
        <taxon>fabids</taxon>
        <taxon>Fabales</taxon>
        <taxon>Fabaceae</taxon>
        <taxon>Papilionoideae</taxon>
        <taxon>50 kb inversion clade</taxon>
        <taxon>dalbergioids sensu lato</taxon>
        <taxon>Dalbergieae</taxon>
        <taxon>Pterocarpus clade</taxon>
        <taxon>Stylosanthes</taxon>
    </lineage>
</organism>
<name>A0ABU6WLU3_9FABA</name>
<reference evidence="2 3" key="1">
    <citation type="journal article" date="2023" name="Plants (Basel)">
        <title>Bridging the Gap: Combining Genomics and Transcriptomics Approaches to Understand Stylosanthes scabra, an Orphan Legume from the Brazilian Caatinga.</title>
        <authorList>
            <person name="Ferreira-Neto J.R.C."/>
            <person name="da Silva M.D."/>
            <person name="Binneck E."/>
            <person name="de Melo N.F."/>
            <person name="da Silva R.H."/>
            <person name="de Melo A.L.T.M."/>
            <person name="Pandolfi V."/>
            <person name="Bustamante F.O."/>
            <person name="Brasileiro-Vidal A.C."/>
            <person name="Benko-Iseppon A.M."/>
        </authorList>
    </citation>
    <scope>NUCLEOTIDE SEQUENCE [LARGE SCALE GENOMIC DNA]</scope>
    <source>
        <tissue evidence="2">Leaves</tissue>
    </source>
</reference>
<keyword evidence="3" id="KW-1185">Reference proteome</keyword>
<proteinExistence type="predicted"/>
<sequence>MVSKQAQIESKAQSIAEQNTKNEQGNNNGNRSRTWELRQLSGTMATHHHHRGLLSDHLSLSTPASSGNSRRRQSFYEWWRRQHGVQPPPSWFPSLPLFSTDGGGMATAEQLGVTAAWKHDGDKLTDGGSGVFIGVVSSSLKPSLSLSLFDYHLSLLPIATAAAQQPLPAGAVSSLPSFNFCVSVG</sequence>